<dbReference type="GO" id="GO:0006890">
    <property type="term" value="P:retrograde vesicle-mediated transport, Golgi to endoplasmic reticulum"/>
    <property type="evidence" value="ECO:0007669"/>
    <property type="project" value="InterPro"/>
</dbReference>
<reference evidence="3" key="2">
    <citation type="submission" date="2021-08" db="EMBL/GenBank/DDBJ databases">
        <authorList>
            <person name="Gostincar C."/>
            <person name="Sun X."/>
            <person name="Song Z."/>
            <person name="Gunde-Cimerman N."/>
        </authorList>
    </citation>
    <scope>NUCLEOTIDE SEQUENCE</scope>
    <source>
        <strain evidence="3">EXF-9911</strain>
    </source>
</reference>
<dbReference type="InterPro" id="IPR007528">
    <property type="entry name" value="RINT1_Tip20"/>
</dbReference>
<protein>
    <recommendedName>
        <fullName evidence="5">RINT-1 family protein</fullName>
    </recommendedName>
</protein>
<evidence type="ECO:0000256" key="2">
    <source>
        <dbReference type="SAM" id="MobiDB-lite"/>
    </source>
</evidence>
<dbReference type="Pfam" id="PF04437">
    <property type="entry name" value="RINT1_TIP1"/>
    <property type="match status" value="1"/>
</dbReference>
<keyword evidence="1" id="KW-0175">Coiled coil</keyword>
<reference evidence="3" key="1">
    <citation type="journal article" date="2021" name="J Fungi (Basel)">
        <title>Virulence traits and population genomics of the black yeast Aureobasidium melanogenum.</title>
        <authorList>
            <person name="Cernosa A."/>
            <person name="Sun X."/>
            <person name="Gostincar C."/>
            <person name="Fang C."/>
            <person name="Gunde-Cimerman N."/>
            <person name="Song Z."/>
        </authorList>
    </citation>
    <scope>NUCLEOTIDE SEQUENCE</scope>
    <source>
        <strain evidence="3">EXF-9911</strain>
    </source>
</reference>
<dbReference type="InterPro" id="IPR042042">
    <property type="entry name" value="Tip20p_domB"/>
</dbReference>
<dbReference type="EMBL" id="JAHFXF010000005">
    <property type="protein sequence ID" value="KAG9701099.1"/>
    <property type="molecule type" value="Genomic_DNA"/>
</dbReference>
<feature type="coiled-coil region" evidence="1">
    <location>
        <begin position="30"/>
        <end position="57"/>
    </location>
</feature>
<dbReference type="PROSITE" id="PS51386">
    <property type="entry name" value="RINT1_TIP20"/>
    <property type="match status" value="1"/>
</dbReference>
<feature type="compositionally biased region" description="Low complexity" evidence="2">
    <location>
        <begin position="861"/>
        <end position="880"/>
    </location>
</feature>
<dbReference type="PANTHER" id="PTHR13520:SF0">
    <property type="entry name" value="RAD50-INTERACTING PROTEIN 1"/>
    <property type="match status" value="1"/>
</dbReference>
<dbReference type="GO" id="GO:0060628">
    <property type="term" value="P:regulation of ER to Golgi vesicle-mediated transport"/>
    <property type="evidence" value="ECO:0007669"/>
    <property type="project" value="TreeGrafter"/>
</dbReference>
<organism evidence="3 4">
    <name type="scientific">Aureobasidium melanogenum</name>
    <name type="common">Aureobasidium pullulans var. melanogenum</name>
    <dbReference type="NCBI Taxonomy" id="46634"/>
    <lineage>
        <taxon>Eukaryota</taxon>
        <taxon>Fungi</taxon>
        <taxon>Dikarya</taxon>
        <taxon>Ascomycota</taxon>
        <taxon>Pezizomycotina</taxon>
        <taxon>Dothideomycetes</taxon>
        <taxon>Dothideomycetidae</taxon>
        <taxon>Dothideales</taxon>
        <taxon>Saccotheciaceae</taxon>
        <taxon>Aureobasidium</taxon>
    </lineage>
</organism>
<dbReference type="GO" id="GO:0070939">
    <property type="term" value="C:Dsl1/NZR complex"/>
    <property type="evidence" value="ECO:0007669"/>
    <property type="project" value="InterPro"/>
</dbReference>
<accession>A0A9P8EX23</accession>
<gene>
    <name evidence="3" type="ORF">KCU76_g303</name>
</gene>
<dbReference type="Gene3D" id="1.20.58.670">
    <property type="entry name" value="Dsl1p vesicle tethering complex, Tip20p subunit, domain D"/>
    <property type="match status" value="1"/>
</dbReference>
<feature type="region of interest" description="Disordered" evidence="2">
    <location>
        <begin position="851"/>
        <end position="891"/>
    </location>
</feature>
<dbReference type="InterPro" id="IPR042044">
    <property type="entry name" value="EXOC6PINT-1/Sec15/Tip20_C_dom2"/>
</dbReference>
<feature type="non-terminal residue" evidence="3">
    <location>
        <position position="1154"/>
    </location>
</feature>
<feature type="compositionally biased region" description="Polar residues" evidence="2">
    <location>
        <begin position="881"/>
        <end position="890"/>
    </location>
</feature>
<dbReference type="AlphaFoldDB" id="A0A9P8EX23"/>
<dbReference type="Gene3D" id="1.20.58.1420">
    <property type="entry name" value="Dsl1p vesicle tethering complex, Tip20p subunit, domain B"/>
    <property type="match status" value="1"/>
</dbReference>
<dbReference type="GO" id="GO:0006888">
    <property type="term" value="P:endoplasmic reticulum to Golgi vesicle-mediated transport"/>
    <property type="evidence" value="ECO:0007669"/>
    <property type="project" value="InterPro"/>
</dbReference>
<sequence>MALDDYRRNQDNDVRLVGFLDDKLQAFADLETLDSLLDSVKAEQDLLKQQLSDARNDHQIAQQASDQHATSIKERGAAFQRDQQDLDRRLQVVTQSDTSDDALQKFETSMERLRKLDMASGYAEMLQEVDALRQEINEQLGKSDKAALTAYKRLSALATGLQPLSDAAEGAAPHLIVHVLRTAHSARTQIEQSLAADFEKTLTKMGWPKQGISVPPGLQAEWNIHIEKLIDLQKSELIAADAANSSKTSKDEPAVLLPLEIMVRSLELRFNYHFSGDRPTNRLDKPEYFLNHVLDLINSYCAFFQANLQPQLLANFRGSDLAFIPAYIDATSALITALIPMLQKKLRSILPQVSEQPQLFSNLMHEVMTFDATIQEEWNYTPLSPATVWRGLAHFILEKESYFSKWLTVEKDFALARYRDIISDRSTGELDYDSVSADSTKPTKAAVRVNDLLETITDRYKSLSSFSQKFRFLFDIQIEIFERFRGRINDSLQIFLTNTTAVGRAVHGVTKEEQAELAGVKGMDHLCRIFGSAEYLEKAMRDWSDDVFFLEIWEELQYRAANKIDIKGDLNMTEIAAKTNAAINNAGENQELEGALFEQTAASYRRLRVRCEEVICDTLIYHLRDVLRPYGRINPWASLSAAGSGGETSLTAELDPPLTLLDTHLAFLSRALSKSALRRICRVVGHSLQITLWDTVLLRHSFSTAGASQFMSDFKGICSIFDRYLGAGTGQNVMQRLDNGLTLLDLPVRGEIPVEVDAEGSGETASERKWGLFEVERRVFMDNEAARDVLEEMGLEILTESDARAVLASATQLSELAPSLFALSLFSEIFFPSYLDFVISTFQPHTFTVMAPSSPPSSGQTLDHPLSPSSSSDLHHTPTSPESQTSNMSSIEEKSVSIASASALESIKPTQTGFPFLSLPPEIRNMIYNYIFTPVRDGTCWMVYATWNGDRLKGVRSQCFLCEEKWKLAHPTCQATYVKTVGFSYACEFSHNYIQPGILRTCSTILDEAAPISLAYIHLSIYPDSLDLLIKCLRRFKACTLLSYGVEYLARSFNEAGIRIGSLTLHEQTIQGTGSEVVKNLVQNLDSLKQKPASVEWLAKFAKGTYRYEAERMKFNEAARKWLARLVTIKTADPEVVLPLLRDYLPQYFDQSSD</sequence>
<dbReference type="PANTHER" id="PTHR13520">
    <property type="entry name" value="RAD50-INTERACTING PROTEIN 1 RINT-1"/>
    <property type="match status" value="1"/>
</dbReference>
<name>A0A9P8EX23_AURME</name>
<proteinExistence type="predicted"/>
<evidence type="ECO:0000313" key="3">
    <source>
        <dbReference type="EMBL" id="KAG9701099.1"/>
    </source>
</evidence>
<evidence type="ECO:0000313" key="4">
    <source>
        <dbReference type="Proteomes" id="UP000779574"/>
    </source>
</evidence>
<evidence type="ECO:0000256" key="1">
    <source>
        <dbReference type="SAM" id="Coils"/>
    </source>
</evidence>
<evidence type="ECO:0008006" key="5">
    <source>
        <dbReference type="Google" id="ProtNLM"/>
    </source>
</evidence>
<dbReference type="Proteomes" id="UP000779574">
    <property type="component" value="Unassembled WGS sequence"/>
</dbReference>
<comment type="caution">
    <text evidence="3">The sequence shown here is derived from an EMBL/GenBank/DDBJ whole genome shotgun (WGS) entry which is preliminary data.</text>
</comment>